<dbReference type="OrthoDB" id="8770295at2"/>
<dbReference type="AlphaFoldDB" id="A0A1I3SKC8"/>
<dbReference type="InterPro" id="IPR036291">
    <property type="entry name" value="NAD(P)-bd_dom_sf"/>
</dbReference>
<protein>
    <submittedName>
        <fullName evidence="2">UDP-glucose 4-epimerase</fullName>
    </submittedName>
</protein>
<evidence type="ECO:0000259" key="1">
    <source>
        <dbReference type="Pfam" id="PF01370"/>
    </source>
</evidence>
<dbReference type="EMBL" id="FORF01000032">
    <property type="protein sequence ID" value="SFJ59218.1"/>
    <property type="molecule type" value="Genomic_DNA"/>
</dbReference>
<evidence type="ECO:0000313" key="3">
    <source>
        <dbReference type="Proteomes" id="UP000242763"/>
    </source>
</evidence>
<dbReference type="InterPro" id="IPR001509">
    <property type="entry name" value="Epimerase_deHydtase"/>
</dbReference>
<name>A0A1I3SKC8_9HYPH</name>
<dbReference type="SUPFAM" id="SSF51735">
    <property type="entry name" value="NAD(P)-binding Rossmann-fold domains"/>
    <property type="match status" value="1"/>
</dbReference>
<proteinExistence type="predicted"/>
<dbReference type="InterPro" id="IPR050177">
    <property type="entry name" value="Lipid_A_modif_metabolic_enz"/>
</dbReference>
<dbReference type="PANTHER" id="PTHR43245">
    <property type="entry name" value="BIFUNCTIONAL POLYMYXIN RESISTANCE PROTEIN ARNA"/>
    <property type="match status" value="1"/>
</dbReference>
<dbReference type="STRING" id="1121003.SAMN03080618_03400"/>
<accession>A0A1I3SKC8</accession>
<dbReference type="Pfam" id="PF01370">
    <property type="entry name" value="Epimerase"/>
    <property type="match status" value="1"/>
</dbReference>
<dbReference type="PANTHER" id="PTHR43245:SF13">
    <property type="entry name" value="UDP-D-APIOSE_UDP-D-XYLOSE SYNTHASE 2"/>
    <property type="match status" value="1"/>
</dbReference>
<keyword evidence="3" id="KW-1185">Reference proteome</keyword>
<dbReference type="Proteomes" id="UP000242763">
    <property type="component" value="Unassembled WGS sequence"/>
</dbReference>
<dbReference type="RefSeq" id="WP_091524824.1">
    <property type="nucleotide sequence ID" value="NZ_FORF01000032.1"/>
</dbReference>
<reference evidence="3" key="1">
    <citation type="submission" date="2016-10" db="EMBL/GenBank/DDBJ databases">
        <authorList>
            <person name="Varghese N."/>
            <person name="Submissions S."/>
        </authorList>
    </citation>
    <scope>NUCLEOTIDE SEQUENCE [LARGE SCALE GENOMIC DNA]</scope>
    <source>
        <strain evidence="3">DSM 21857</strain>
    </source>
</reference>
<sequence>MSVLVTGAGLIGCAVAELLLARGEDILLLDVRQPAHVPAGARFVAADITDATAIDRIVADHGVRDIVHTAAMLSTAMRADPVRGLGVNLLGTANLLQACRQHGLRRIILVSSTTVLYSGFATLGPDPIPEDAALGLVSQRPGSLYAISKLTGEQLALLYRDLYGVDTISLRFGAVVGGRTDAPTSVPGRLFSTLVKAAQDARPLQIDDPLLIWKGKEEFVDVRDCARAAVCALDAERPQLGVYNIVHPRQWSLDEIIDTVAAIHGPLTVAYDRTVATGFAGFPHVRPAGSSVSAARDELAFTAQHDLADSLAYWWNA</sequence>
<evidence type="ECO:0000313" key="2">
    <source>
        <dbReference type="EMBL" id="SFJ59218.1"/>
    </source>
</evidence>
<gene>
    <name evidence="2" type="ORF">SAMN03080618_03400</name>
</gene>
<feature type="domain" description="NAD-dependent epimerase/dehydratase" evidence="1">
    <location>
        <begin position="3"/>
        <end position="245"/>
    </location>
</feature>
<organism evidence="2 3">
    <name type="scientific">Aquamicrobium aerolatum DSM 21857</name>
    <dbReference type="NCBI Taxonomy" id="1121003"/>
    <lineage>
        <taxon>Bacteria</taxon>
        <taxon>Pseudomonadati</taxon>
        <taxon>Pseudomonadota</taxon>
        <taxon>Alphaproteobacteria</taxon>
        <taxon>Hyphomicrobiales</taxon>
        <taxon>Phyllobacteriaceae</taxon>
        <taxon>Aerobium</taxon>
    </lineage>
</organism>
<dbReference type="Gene3D" id="3.40.50.720">
    <property type="entry name" value="NAD(P)-binding Rossmann-like Domain"/>
    <property type="match status" value="1"/>
</dbReference>